<evidence type="ECO:0000313" key="2">
    <source>
        <dbReference type="Proteomes" id="UP000324897"/>
    </source>
</evidence>
<comment type="caution">
    <text evidence="1">The sequence shown here is derived from an EMBL/GenBank/DDBJ whole genome shotgun (WGS) entry which is preliminary data.</text>
</comment>
<gene>
    <name evidence="1" type="ORF">EJB05_45319</name>
</gene>
<sequence>MAMAKLGTLEHFVRQAYLLRQQMLQEMRRTLAEHAAVSARAARSSSATTSRGSGHSAPCGTDGRQMLYTYTTCGIVDHDSIVLRFY</sequence>
<dbReference type="EMBL" id="RWGY01000039">
    <property type="protein sequence ID" value="TVU11717.1"/>
    <property type="molecule type" value="Genomic_DNA"/>
</dbReference>
<protein>
    <submittedName>
        <fullName evidence="1">Uncharacterized protein</fullName>
    </submittedName>
</protein>
<dbReference type="Gramene" id="TVU11717">
    <property type="protein sequence ID" value="TVU11717"/>
    <property type="gene ID" value="EJB05_45319"/>
</dbReference>
<dbReference type="Proteomes" id="UP000324897">
    <property type="component" value="Chromosome 3"/>
</dbReference>
<accession>A0A5J9TKL4</accession>
<organism evidence="1 2">
    <name type="scientific">Eragrostis curvula</name>
    <name type="common">weeping love grass</name>
    <dbReference type="NCBI Taxonomy" id="38414"/>
    <lineage>
        <taxon>Eukaryota</taxon>
        <taxon>Viridiplantae</taxon>
        <taxon>Streptophyta</taxon>
        <taxon>Embryophyta</taxon>
        <taxon>Tracheophyta</taxon>
        <taxon>Spermatophyta</taxon>
        <taxon>Magnoliopsida</taxon>
        <taxon>Liliopsida</taxon>
        <taxon>Poales</taxon>
        <taxon>Poaceae</taxon>
        <taxon>PACMAD clade</taxon>
        <taxon>Chloridoideae</taxon>
        <taxon>Eragrostideae</taxon>
        <taxon>Eragrostidinae</taxon>
        <taxon>Eragrostis</taxon>
    </lineage>
</organism>
<keyword evidence="2" id="KW-1185">Reference proteome</keyword>
<proteinExistence type="predicted"/>
<feature type="non-terminal residue" evidence="1">
    <location>
        <position position="1"/>
    </location>
</feature>
<dbReference type="AlphaFoldDB" id="A0A5J9TKL4"/>
<name>A0A5J9TKL4_9POAL</name>
<evidence type="ECO:0000313" key="1">
    <source>
        <dbReference type="EMBL" id="TVU11717.1"/>
    </source>
</evidence>
<reference evidence="1 2" key="1">
    <citation type="journal article" date="2019" name="Sci. Rep.">
        <title>A high-quality genome of Eragrostis curvula grass provides insights into Poaceae evolution and supports new strategies to enhance forage quality.</title>
        <authorList>
            <person name="Carballo J."/>
            <person name="Santos B.A.C.M."/>
            <person name="Zappacosta D."/>
            <person name="Garbus I."/>
            <person name="Selva J.P."/>
            <person name="Gallo C.A."/>
            <person name="Diaz A."/>
            <person name="Albertini E."/>
            <person name="Caccamo M."/>
            <person name="Echenique V."/>
        </authorList>
    </citation>
    <scope>NUCLEOTIDE SEQUENCE [LARGE SCALE GENOMIC DNA]</scope>
    <source>
        <strain evidence="2">cv. Victoria</strain>
        <tissue evidence="1">Leaf</tissue>
    </source>
</reference>